<dbReference type="Pfam" id="PF01584">
    <property type="entry name" value="CheW"/>
    <property type="match status" value="1"/>
</dbReference>
<dbReference type="SMART" id="SM00260">
    <property type="entry name" value="CheW"/>
    <property type="match status" value="1"/>
</dbReference>
<name>A0A917I3D1_9HYPH</name>
<dbReference type="Gene3D" id="2.40.50.180">
    <property type="entry name" value="CheA-289, Domain 4"/>
    <property type="match status" value="1"/>
</dbReference>
<accession>A0A917I3D1</accession>
<dbReference type="GO" id="GO:0007165">
    <property type="term" value="P:signal transduction"/>
    <property type="evidence" value="ECO:0007669"/>
    <property type="project" value="InterPro"/>
</dbReference>
<protein>
    <recommendedName>
        <fullName evidence="1">CheW-like domain-containing protein</fullName>
    </recommendedName>
</protein>
<keyword evidence="3" id="KW-1185">Reference proteome</keyword>
<dbReference type="Gene3D" id="2.30.30.40">
    <property type="entry name" value="SH3 Domains"/>
    <property type="match status" value="1"/>
</dbReference>
<evidence type="ECO:0000313" key="2">
    <source>
        <dbReference type="EMBL" id="GGH06173.1"/>
    </source>
</evidence>
<sequence>MTAHDQQSLPSSEQRERILGERTRELARRARSLAPRDPTASGEPFLVCAVGRNRYGLRLPAVAAVLAWRPCTPAAQAGGAAIGLFAHEGRTISALDLAALLGLPVRDETSPGCFVLLKGGEPRIALRVDDALAVAALKADDTAGGLATDEGSAFATGYAPMAGAAGPMLVALLDLDRVLRPFAPILASGV</sequence>
<reference evidence="2" key="1">
    <citation type="journal article" date="2014" name="Int. J. Syst. Evol. Microbiol.">
        <title>Complete genome sequence of Corynebacterium casei LMG S-19264T (=DSM 44701T), isolated from a smear-ripened cheese.</title>
        <authorList>
            <consortium name="US DOE Joint Genome Institute (JGI-PGF)"/>
            <person name="Walter F."/>
            <person name="Albersmeier A."/>
            <person name="Kalinowski J."/>
            <person name="Ruckert C."/>
        </authorList>
    </citation>
    <scope>NUCLEOTIDE SEQUENCE</scope>
    <source>
        <strain evidence="2">CGMCC 1.12214</strain>
    </source>
</reference>
<organism evidence="2 3">
    <name type="scientific">Alsobacter metallidurans</name>
    <dbReference type="NCBI Taxonomy" id="340221"/>
    <lineage>
        <taxon>Bacteria</taxon>
        <taxon>Pseudomonadati</taxon>
        <taxon>Pseudomonadota</taxon>
        <taxon>Alphaproteobacteria</taxon>
        <taxon>Hyphomicrobiales</taxon>
        <taxon>Alsobacteraceae</taxon>
        <taxon>Alsobacter</taxon>
    </lineage>
</organism>
<evidence type="ECO:0000259" key="1">
    <source>
        <dbReference type="PROSITE" id="PS50851"/>
    </source>
</evidence>
<dbReference type="SUPFAM" id="SSF50341">
    <property type="entry name" value="CheW-like"/>
    <property type="match status" value="1"/>
</dbReference>
<gene>
    <name evidence="2" type="ORF">GCM10007036_00430</name>
</gene>
<reference evidence="2" key="2">
    <citation type="submission" date="2020-09" db="EMBL/GenBank/DDBJ databases">
        <authorList>
            <person name="Sun Q."/>
            <person name="Zhou Y."/>
        </authorList>
    </citation>
    <scope>NUCLEOTIDE SEQUENCE</scope>
    <source>
        <strain evidence="2">CGMCC 1.12214</strain>
    </source>
</reference>
<dbReference type="EMBL" id="BMES01000001">
    <property type="protein sequence ID" value="GGH06173.1"/>
    <property type="molecule type" value="Genomic_DNA"/>
</dbReference>
<dbReference type="RefSeq" id="WP_188515735.1">
    <property type="nucleotide sequence ID" value="NZ_BMES01000001.1"/>
</dbReference>
<dbReference type="AlphaFoldDB" id="A0A917I3D1"/>
<proteinExistence type="predicted"/>
<dbReference type="Proteomes" id="UP000603912">
    <property type="component" value="Unassembled WGS sequence"/>
</dbReference>
<feature type="domain" description="CheW-like" evidence="1">
    <location>
        <begin position="42"/>
        <end position="184"/>
    </location>
</feature>
<evidence type="ECO:0000313" key="3">
    <source>
        <dbReference type="Proteomes" id="UP000603912"/>
    </source>
</evidence>
<dbReference type="InterPro" id="IPR002545">
    <property type="entry name" value="CheW-lke_dom"/>
</dbReference>
<dbReference type="PROSITE" id="PS50851">
    <property type="entry name" value="CHEW"/>
    <property type="match status" value="1"/>
</dbReference>
<dbReference type="GO" id="GO:0006935">
    <property type="term" value="P:chemotaxis"/>
    <property type="evidence" value="ECO:0007669"/>
    <property type="project" value="InterPro"/>
</dbReference>
<dbReference type="InterPro" id="IPR036061">
    <property type="entry name" value="CheW-like_dom_sf"/>
</dbReference>
<comment type="caution">
    <text evidence="2">The sequence shown here is derived from an EMBL/GenBank/DDBJ whole genome shotgun (WGS) entry which is preliminary data.</text>
</comment>